<keyword evidence="2" id="KW-1185">Reference proteome</keyword>
<name>A0A6H5HV10_9HEMI</name>
<sequence>MPPWFVWLIKMNAAGQAPRILVLPPTPSDADVPCCASDDDILQGKTKILRPRTLKSVHFCGRKKIK</sequence>
<dbReference type="EMBL" id="CADCXU010036073">
    <property type="protein sequence ID" value="CAB0020929.1"/>
    <property type="molecule type" value="Genomic_DNA"/>
</dbReference>
<accession>A0A6H5HV10</accession>
<protein>
    <submittedName>
        <fullName evidence="1">Uncharacterized protein</fullName>
    </submittedName>
</protein>
<dbReference type="Proteomes" id="UP000479000">
    <property type="component" value="Unassembled WGS sequence"/>
</dbReference>
<organism evidence="1 2">
    <name type="scientific">Nesidiocoris tenuis</name>
    <dbReference type="NCBI Taxonomy" id="355587"/>
    <lineage>
        <taxon>Eukaryota</taxon>
        <taxon>Metazoa</taxon>
        <taxon>Ecdysozoa</taxon>
        <taxon>Arthropoda</taxon>
        <taxon>Hexapoda</taxon>
        <taxon>Insecta</taxon>
        <taxon>Pterygota</taxon>
        <taxon>Neoptera</taxon>
        <taxon>Paraneoptera</taxon>
        <taxon>Hemiptera</taxon>
        <taxon>Heteroptera</taxon>
        <taxon>Panheteroptera</taxon>
        <taxon>Cimicomorpha</taxon>
        <taxon>Miridae</taxon>
        <taxon>Dicyphina</taxon>
        <taxon>Nesidiocoris</taxon>
    </lineage>
</organism>
<gene>
    <name evidence="1" type="ORF">NTEN_LOCUS24455</name>
</gene>
<evidence type="ECO:0000313" key="2">
    <source>
        <dbReference type="Proteomes" id="UP000479000"/>
    </source>
</evidence>
<evidence type="ECO:0000313" key="1">
    <source>
        <dbReference type="EMBL" id="CAB0020929.1"/>
    </source>
</evidence>
<dbReference type="AlphaFoldDB" id="A0A6H5HV10"/>
<proteinExistence type="predicted"/>
<reference evidence="1 2" key="1">
    <citation type="submission" date="2020-02" db="EMBL/GenBank/DDBJ databases">
        <authorList>
            <person name="Ferguson B K."/>
        </authorList>
    </citation>
    <scope>NUCLEOTIDE SEQUENCE [LARGE SCALE GENOMIC DNA]</scope>
</reference>